<sequence length="124" mass="14458">MQRLHGAGIHKQRPNHNKVRHIQFRCNNHGDSDAAQGLSIIPEFFFLILQELEYWRDRLENSSLAYTAPEIYYQQIRRCIEIGLACVKFDRSKRPTTGQIINMLRELESAHFGSSEEVKSLTNE</sequence>
<dbReference type="AlphaFoldDB" id="A0AAQ3PJG1"/>
<name>A0AAQ3PJG1_PASNO</name>
<accession>A0AAQ3PJG1</accession>
<dbReference type="PANTHER" id="PTHR45707:SF71">
    <property type="entry name" value="PROTEIN KINASE DOMAIN-CONTAINING PROTEIN"/>
    <property type="match status" value="1"/>
</dbReference>
<proteinExistence type="predicted"/>
<feature type="non-terminal residue" evidence="1">
    <location>
        <position position="124"/>
    </location>
</feature>
<protein>
    <submittedName>
        <fullName evidence="1">Uncharacterized protein</fullName>
    </submittedName>
</protein>
<dbReference type="EMBL" id="CP144745">
    <property type="protein sequence ID" value="WVZ52737.1"/>
    <property type="molecule type" value="Genomic_DNA"/>
</dbReference>
<evidence type="ECO:0000313" key="1">
    <source>
        <dbReference type="EMBL" id="WVZ52737.1"/>
    </source>
</evidence>
<dbReference type="Proteomes" id="UP001341281">
    <property type="component" value="Chromosome 01"/>
</dbReference>
<dbReference type="PANTHER" id="PTHR45707">
    <property type="entry name" value="C2 CALCIUM/LIPID-BINDING PLANT PHOSPHORIBOSYLTRANSFERASE FAMILY PROTEIN"/>
    <property type="match status" value="1"/>
</dbReference>
<keyword evidence="2" id="KW-1185">Reference proteome</keyword>
<evidence type="ECO:0000313" key="2">
    <source>
        <dbReference type="Proteomes" id="UP001341281"/>
    </source>
</evidence>
<organism evidence="1 2">
    <name type="scientific">Paspalum notatum var. saurae</name>
    <dbReference type="NCBI Taxonomy" id="547442"/>
    <lineage>
        <taxon>Eukaryota</taxon>
        <taxon>Viridiplantae</taxon>
        <taxon>Streptophyta</taxon>
        <taxon>Embryophyta</taxon>
        <taxon>Tracheophyta</taxon>
        <taxon>Spermatophyta</taxon>
        <taxon>Magnoliopsida</taxon>
        <taxon>Liliopsida</taxon>
        <taxon>Poales</taxon>
        <taxon>Poaceae</taxon>
        <taxon>PACMAD clade</taxon>
        <taxon>Panicoideae</taxon>
        <taxon>Andropogonodae</taxon>
        <taxon>Paspaleae</taxon>
        <taxon>Paspalinae</taxon>
        <taxon>Paspalum</taxon>
    </lineage>
</organism>
<reference evidence="1 2" key="1">
    <citation type="submission" date="2024-02" db="EMBL/GenBank/DDBJ databases">
        <title>High-quality chromosome-scale genome assembly of Pensacola bahiagrass (Paspalum notatum Flugge var. saurae).</title>
        <authorList>
            <person name="Vega J.M."/>
            <person name="Podio M."/>
            <person name="Orjuela J."/>
            <person name="Siena L.A."/>
            <person name="Pessino S.C."/>
            <person name="Combes M.C."/>
            <person name="Mariac C."/>
            <person name="Albertini E."/>
            <person name="Pupilli F."/>
            <person name="Ortiz J.P.A."/>
            <person name="Leblanc O."/>
        </authorList>
    </citation>
    <scope>NUCLEOTIDE SEQUENCE [LARGE SCALE GENOMIC DNA]</scope>
    <source>
        <strain evidence="1">R1</strain>
        <tissue evidence="1">Leaf</tissue>
    </source>
</reference>
<gene>
    <name evidence="1" type="ORF">U9M48_003767</name>
</gene>